<comment type="caution">
    <text evidence="5">The sequence shown here is derived from an EMBL/GenBank/DDBJ whole genome shotgun (WGS) entry which is preliminary data.</text>
</comment>
<organism evidence="5 6">
    <name type="scientific">Nocardioides jejuensis</name>
    <dbReference type="NCBI Taxonomy" id="2502782"/>
    <lineage>
        <taxon>Bacteria</taxon>
        <taxon>Bacillati</taxon>
        <taxon>Actinomycetota</taxon>
        <taxon>Actinomycetes</taxon>
        <taxon>Propionibacteriales</taxon>
        <taxon>Nocardioidaceae</taxon>
        <taxon>Nocardioides</taxon>
    </lineage>
</organism>
<evidence type="ECO:0000256" key="1">
    <source>
        <dbReference type="ARBA" id="ARBA00000073"/>
    </source>
</evidence>
<dbReference type="GO" id="GO:0009982">
    <property type="term" value="F:pseudouridine synthase activity"/>
    <property type="evidence" value="ECO:0007669"/>
    <property type="project" value="InterPro"/>
</dbReference>
<dbReference type="InterPro" id="IPR006224">
    <property type="entry name" value="PsdUridine_synth_RluA-like_CS"/>
</dbReference>
<dbReference type="AlphaFoldDB" id="A0A4R1CFA7"/>
<dbReference type="Gene3D" id="3.30.2350.10">
    <property type="entry name" value="Pseudouridine synthase"/>
    <property type="match status" value="1"/>
</dbReference>
<dbReference type="GO" id="GO:0140098">
    <property type="term" value="F:catalytic activity, acting on RNA"/>
    <property type="evidence" value="ECO:0007669"/>
    <property type="project" value="UniProtKB-ARBA"/>
</dbReference>
<dbReference type="GO" id="GO:0000455">
    <property type="term" value="P:enzyme-directed rRNA pseudouridine synthesis"/>
    <property type="evidence" value="ECO:0007669"/>
    <property type="project" value="TreeGrafter"/>
</dbReference>
<name>A0A4R1CFA7_9ACTN</name>
<gene>
    <name evidence="5" type="ORF">EPD65_07430</name>
</gene>
<dbReference type="EMBL" id="SJZJ01000009">
    <property type="protein sequence ID" value="TCJ28985.1"/>
    <property type="molecule type" value="Genomic_DNA"/>
</dbReference>
<comment type="catalytic activity">
    <reaction evidence="1">
        <text>a uridine in RNA = a pseudouridine in RNA</text>
        <dbReference type="Rhea" id="RHEA:48348"/>
        <dbReference type="Rhea" id="RHEA-COMP:12068"/>
        <dbReference type="Rhea" id="RHEA-COMP:12069"/>
        <dbReference type="ChEBI" id="CHEBI:65314"/>
        <dbReference type="ChEBI" id="CHEBI:65315"/>
    </reaction>
</comment>
<protein>
    <recommendedName>
        <fullName evidence="2">RNA pseudouridylate synthase</fullName>
    </recommendedName>
    <alternativeName>
        <fullName evidence="3">RNA-uridine isomerase</fullName>
    </alternativeName>
</protein>
<dbReference type="PANTHER" id="PTHR21600:SF84">
    <property type="entry name" value="PSEUDOURIDINE SYNTHASE RSUA_RLUA-LIKE DOMAIN-CONTAINING PROTEIN"/>
    <property type="match status" value="1"/>
</dbReference>
<evidence type="ECO:0000313" key="6">
    <source>
        <dbReference type="Proteomes" id="UP000295453"/>
    </source>
</evidence>
<proteinExistence type="predicted"/>
<dbReference type="SUPFAM" id="SSF55120">
    <property type="entry name" value="Pseudouridine synthase"/>
    <property type="match status" value="1"/>
</dbReference>
<dbReference type="InterPro" id="IPR020103">
    <property type="entry name" value="PsdUridine_synth_cat_dom_sf"/>
</dbReference>
<dbReference type="InterPro" id="IPR050188">
    <property type="entry name" value="RluA_PseudoU_synthase"/>
</dbReference>
<dbReference type="PANTHER" id="PTHR21600">
    <property type="entry name" value="MITOCHONDRIAL RNA PSEUDOURIDINE SYNTHASE"/>
    <property type="match status" value="1"/>
</dbReference>
<evidence type="ECO:0000256" key="2">
    <source>
        <dbReference type="ARBA" id="ARBA00031870"/>
    </source>
</evidence>
<dbReference type="PROSITE" id="PS01129">
    <property type="entry name" value="PSI_RLU"/>
    <property type="match status" value="1"/>
</dbReference>
<dbReference type="Proteomes" id="UP000295453">
    <property type="component" value="Unassembled WGS sequence"/>
</dbReference>
<dbReference type="OrthoDB" id="9807829at2"/>
<keyword evidence="6" id="KW-1185">Reference proteome</keyword>
<dbReference type="InterPro" id="IPR006145">
    <property type="entry name" value="PsdUridine_synth_RsuA/RluA"/>
</dbReference>
<sequence>MPPRSPLPPRHGLNAAWVRLPHAGTVAEHEGSMRDWLHYRLPPRNLEATGVHAMADLAVPLGDGQQPSVDVDGFLASGRFVWQDGTAVRPDDTYRPHTFVWFHRDLREEPVVPGDLTVLHQDERIVVIDKPAFLSTIPRGSHVVQSVVVRAREELGLPELSPAHRLDRVTSGVLMLTAAKRWRAAYQGVFENGTARKTYRAVAPYDAAREQPVWVRNHLQKPRGQWQGEVVPDAPVNAETYVEVETRLDDGRAIYKLTPLTGRTHQLRLHLHGLGIPIEGDPLYPRATGVSVDDFSTPLQLLASELAFPDPVDGSERCFRSAKLLPL</sequence>
<dbReference type="GO" id="GO:0003723">
    <property type="term" value="F:RNA binding"/>
    <property type="evidence" value="ECO:0007669"/>
    <property type="project" value="InterPro"/>
</dbReference>
<evidence type="ECO:0000256" key="3">
    <source>
        <dbReference type="ARBA" id="ARBA00033164"/>
    </source>
</evidence>
<evidence type="ECO:0000259" key="4">
    <source>
        <dbReference type="Pfam" id="PF00849"/>
    </source>
</evidence>
<reference evidence="5 6" key="1">
    <citation type="submission" date="2019-03" db="EMBL/GenBank/DDBJ databases">
        <authorList>
            <person name="Kim M.K.M."/>
        </authorList>
    </citation>
    <scope>NUCLEOTIDE SEQUENCE [LARGE SCALE GENOMIC DNA]</scope>
    <source>
        <strain evidence="5 6">18JY15-6</strain>
    </source>
</reference>
<feature type="domain" description="Pseudouridine synthase RsuA/RluA-like" evidence="4">
    <location>
        <begin position="125"/>
        <end position="272"/>
    </location>
</feature>
<dbReference type="Pfam" id="PF00849">
    <property type="entry name" value="PseudoU_synth_2"/>
    <property type="match status" value="1"/>
</dbReference>
<accession>A0A4R1CFA7</accession>
<evidence type="ECO:0000313" key="5">
    <source>
        <dbReference type="EMBL" id="TCJ28985.1"/>
    </source>
</evidence>